<evidence type="ECO:0000313" key="1">
    <source>
        <dbReference type="EMBL" id="AOO93420.1"/>
    </source>
</evidence>
<sequence>MLIAVVTLASWSPLRTGPARWVVDQFPIELTMFLAGAFTAGPICFAFESG</sequence>
<accession>A0A1C9I3M2</accession>
<organism evidence="1">
    <name type="scientific">Rhizobium leguminosarum bv. trifolii</name>
    <dbReference type="NCBI Taxonomy" id="386"/>
    <lineage>
        <taxon>Bacteria</taxon>
        <taxon>Pseudomonadati</taxon>
        <taxon>Pseudomonadota</taxon>
        <taxon>Alphaproteobacteria</taxon>
        <taxon>Hyphomicrobiales</taxon>
        <taxon>Rhizobiaceae</taxon>
        <taxon>Rhizobium/Agrobacterium group</taxon>
        <taxon>Rhizobium</taxon>
    </lineage>
</organism>
<dbReference type="EMBL" id="KX491056">
    <property type="protein sequence ID" value="AOO93420.1"/>
    <property type="molecule type" value="Genomic_DNA"/>
</dbReference>
<name>A0A1C9I3M2_RHILT</name>
<protein>
    <submittedName>
        <fullName evidence="1">Uncharacterized protein</fullName>
    </submittedName>
</protein>
<dbReference type="AlphaFoldDB" id="A0A1C9I3M2"/>
<dbReference type="RefSeq" id="WP_157629726.1">
    <property type="nucleotide sequence ID" value="NZ_MAMO01000166.1"/>
</dbReference>
<reference evidence="1" key="1">
    <citation type="journal article" date="2015" name="BMC Genomics">
        <title>Transcriptome profiling of a Rhizobium leguminosarum bv. trifolii rosR mutant reveals the role of the transcriptional regulator RosR in motility, synthesis of cell-surface components, and other cellular processes.</title>
        <authorList>
            <person name="Rachwal K."/>
            <person name="Matczynska E."/>
            <person name="Janczarek M."/>
        </authorList>
    </citation>
    <scope>NUCLEOTIDE SEQUENCE</scope>
    <source>
        <strain evidence="1">Rt24.2</strain>
    </source>
</reference>
<reference evidence="1" key="2">
    <citation type="journal article" date="2016" name="Front. Microbiol.">
        <title>The Regulatory Protein RosR Affects Rhizobium leguminosarum bv. trifolii Protein Profiles, Cell Surface Properties, and Symbiosis with Clover.</title>
        <authorList>
            <person name="Rachwal K."/>
            <person name="Boguszewska A."/>
            <person name="Kopcinska J."/>
            <person name="Karas M."/>
            <person name="Tchorzewski M."/>
            <person name="Janczarek M."/>
        </authorList>
    </citation>
    <scope>NUCLEOTIDE SEQUENCE</scope>
    <source>
        <strain evidence="1">Rt24.2</strain>
    </source>
</reference>
<proteinExistence type="predicted"/>